<dbReference type="Pfam" id="PF04191">
    <property type="entry name" value="PEMT"/>
    <property type="match status" value="1"/>
</dbReference>
<sequence>MRKLLPPVLFLVFVIAMALLCWGMGFSHRIGYPYNLAGLVVAAAGLVLSIAGKNLFKRRHTNILTFNEPDVLVTEGVFGHTRNPMYLGFAIALMGFAILLGGAVSSFLLAGLFVLITDRWYIAFEENAMRRRFGAEYDEYCRRVRRWV</sequence>
<name>A0ABU3W2U4_9GAMM</name>
<evidence type="ECO:0000256" key="1">
    <source>
        <dbReference type="ARBA" id="ARBA00004127"/>
    </source>
</evidence>
<dbReference type="GO" id="GO:0004671">
    <property type="term" value="F:protein C-terminal S-isoprenylcysteine carboxyl O-methyltransferase activity"/>
    <property type="evidence" value="ECO:0007669"/>
    <property type="project" value="UniProtKB-EC"/>
</dbReference>
<dbReference type="Proteomes" id="UP001269819">
    <property type="component" value="Unassembled WGS sequence"/>
</dbReference>
<keyword evidence="7" id="KW-1185">Reference proteome</keyword>
<evidence type="ECO:0000256" key="4">
    <source>
        <dbReference type="ARBA" id="ARBA00023136"/>
    </source>
</evidence>
<dbReference type="RefSeq" id="WP_316975204.1">
    <property type="nucleotide sequence ID" value="NZ_JAWIIJ010000020.1"/>
</dbReference>
<protein>
    <submittedName>
        <fullName evidence="6">Isoprenylcysteine carboxylmethyltransferase family protein</fullName>
        <ecNumber evidence="6">2.1.1.100</ecNumber>
        <ecNumber evidence="6">2.1.1.334</ecNumber>
    </submittedName>
</protein>
<dbReference type="GO" id="GO:0032259">
    <property type="term" value="P:methylation"/>
    <property type="evidence" value="ECO:0007669"/>
    <property type="project" value="UniProtKB-KW"/>
</dbReference>
<dbReference type="PANTHER" id="PTHR12714:SF11">
    <property type="entry name" value="PROTEIN C-TERMINAL S-ISOPRENYLCYSTEINE CARBOXYL O-METHYLTRANSFERASE"/>
    <property type="match status" value="1"/>
</dbReference>
<gene>
    <name evidence="6" type="ORF">RYS15_19375</name>
</gene>
<comment type="caution">
    <text evidence="6">The sequence shown here is derived from an EMBL/GenBank/DDBJ whole genome shotgun (WGS) entry which is preliminary data.</text>
</comment>
<dbReference type="EC" id="2.1.1.334" evidence="6"/>
<evidence type="ECO:0000313" key="6">
    <source>
        <dbReference type="EMBL" id="MDV2080854.1"/>
    </source>
</evidence>
<feature type="transmembrane region" description="Helical" evidence="5">
    <location>
        <begin position="7"/>
        <end position="26"/>
    </location>
</feature>
<evidence type="ECO:0000313" key="7">
    <source>
        <dbReference type="Proteomes" id="UP001269819"/>
    </source>
</evidence>
<keyword evidence="4 5" id="KW-0472">Membrane</keyword>
<evidence type="ECO:0000256" key="5">
    <source>
        <dbReference type="SAM" id="Phobius"/>
    </source>
</evidence>
<dbReference type="EC" id="2.1.1.100" evidence="6"/>
<dbReference type="EMBL" id="JAWIIJ010000020">
    <property type="protein sequence ID" value="MDV2080854.1"/>
    <property type="molecule type" value="Genomic_DNA"/>
</dbReference>
<keyword evidence="2 5" id="KW-0812">Transmembrane</keyword>
<feature type="transmembrane region" description="Helical" evidence="5">
    <location>
        <begin position="86"/>
        <end position="116"/>
    </location>
</feature>
<accession>A0ABU3W2U4</accession>
<keyword evidence="6" id="KW-0808">Transferase</keyword>
<dbReference type="Gene3D" id="1.20.120.1630">
    <property type="match status" value="1"/>
</dbReference>
<comment type="subcellular location">
    <subcellularLocation>
        <location evidence="1">Endomembrane system</location>
        <topology evidence="1">Multi-pass membrane protein</topology>
    </subcellularLocation>
</comment>
<dbReference type="InterPro" id="IPR007318">
    <property type="entry name" value="Phopholipid_MeTrfase"/>
</dbReference>
<keyword evidence="3 5" id="KW-1133">Transmembrane helix</keyword>
<dbReference type="PANTHER" id="PTHR12714">
    <property type="entry name" value="PROTEIN-S ISOPRENYLCYSTEINE O-METHYLTRANSFERASE"/>
    <property type="match status" value="1"/>
</dbReference>
<keyword evidence="6" id="KW-0489">Methyltransferase</keyword>
<feature type="transmembrane region" description="Helical" evidence="5">
    <location>
        <begin position="32"/>
        <end position="51"/>
    </location>
</feature>
<proteinExistence type="predicted"/>
<evidence type="ECO:0000256" key="2">
    <source>
        <dbReference type="ARBA" id="ARBA00022692"/>
    </source>
</evidence>
<reference evidence="6 7" key="1">
    <citation type="submission" date="2023-10" db="EMBL/GenBank/DDBJ databases">
        <title>Characteristics and mechanism of a salt-tolerant marine origin heterotrophic nitrifying- aerobic denitrifying bacteria Marinobacter xestospongiae HN1.</title>
        <authorList>
            <person name="Qi R."/>
        </authorList>
    </citation>
    <scope>NUCLEOTIDE SEQUENCE [LARGE SCALE GENOMIC DNA]</scope>
    <source>
        <strain evidence="6 7">HN1</strain>
    </source>
</reference>
<evidence type="ECO:0000256" key="3">
    <source>
        <dbReference type="ARBA" id="ARBA00022989"/>
    </source>
</evidence>
<organism evidence="6 7">
    <name type="scientific">Marinobacter xestospongiae</name>
    <dbReference type="NCBI Taxonomy" id="994319"/>
    <lineage>
        <taxon>Bacteria</taxon>
        <taxon>Pseudomonadati</taxon>
        <taxon>Pseudomonadota</taxon>
        <taxon>Gammaproteobacteria</taxon>
        <taxon>Pseudomonadales</taxon>
        <taxon>Marinobacteraceae</taxon>
        <taxon>Marinobacter</taxon>
    </lineage>
</organism>